<dbReference type="PANTHER" id="PTHR43401">
    <property type="entry name" value="L-THREONINE 3-DEHYDROGENASE"/>
    <property type="match status" value="1"/>
</dbReference>
<gene>
    <name evidence="6" type="ORF">NCAV_1108</name>
</gene>
<keyword evidence="7" id="KW-1185">Reference proteome</keyword>
<reference evidence="7" key="1">
    <citation type="submission" date="2018-01" db="EMBL/GenBank/DDBJ databases">
        <authorList>
            <person name="Kerou L M."/>
        </authorList>
    </citation>
    <scope>NUCLEOTIDE SEQUENCE [LARGE SCALE GENOMIC DNA]</scope>
    <source>
        <strain evidence="7">SCU2</strain>
    </source>
</reference>
<dbReference type="GO" id="GO:0030554">
    <property type="term" value="F:adenyl nucleotide binding"/>
    <property type="evidence" value="ECO:0007669"/>
    <property type="project" value="UniProtKB-ARBA"/>
</dbReference>
<dbReference type="RefSeq" id="WP_103287027.1">
    <property type="nucleotide sequence ID" value="NZ_LT981265.1"/>
</dbReference>
<dbReference type="Pfam" id="PF08240">
    <property type="entry name" value="ADH_N"/>
    <property type="match status" value="1"/>
</dbReference>
<comment type="cofactor">
    <cofactor evidence="4">
        <name>Zn(2+)</name>
        <dbReference type="ChEBI" id="CHEBI:29105"/>
    </cofactor>
</comment>
<keyword evidence="3" id="KW-0560">Oxidoreductase</keyword>
<dbReference type="InterPro" id="IPR013149">
    <property type="entry name" value="ADH-like_C"/>
</dbReference>
<dbReference type="KEGG" id="ncv:NCAV_1108"/>
<keyword evidence="1 4" id="KW-0479">Metal-binding</keyword>
<dbReference type="EMBL" id="LT981265">
    <property type="protein sequence ID" value="SPC34285.1"/>
    <property type="molecule type" value="Genomic_DNA"/>
</dbReference>
<dbReference type="InterPro" id="IPR011032">
    <property type="entry name" value="GroES-like_sf"/>
</dbReference>
<dbReference type="InterPro" id="IPR050129">
    <property type="entry name" value="Zn_alcohol_dh"/>
</dbReference>
<feature type="domain" description="Enoyl reductase (ER)" evidence="5">
    <location>
        <begin position="7"/>
        <end position="339"/>
    </location>
</feature>
<protein>
    <submittedName>
        <fullName evidence="6">Putative NAD-dependent alcohol dehydrogenase</fullName>
    </submittedName>
</protein>
<dbReference type="SUPFAM" id="SSF50129">
    <property type="entry name" value="GroES-like"/>
    <property type="match status" value="1"/>
</dbReference>
<dbReference type="GO" id="GO:0016616">
    <property type="term" value="F:oxidoreductase activity, acting on the CH-OH group of donors, NAD or NADP as acceptor"/>
    <property type="evidence" value="ECO:0007669"/>
    <property type="project" value="UniProtKB-ARBA"/>
</dbReference>
<dbReference type="SMART" id="SM00829">
    <property type="entry name" value="PKS_ER"/>
    <property type="match status" value="1"/>
</dbReference>
<proteinExistence type="inferred from homology"/>
<dbReference type="InterPro" id="IPR013154">
    <property type="entry name" value="ADH-like_N"/>
</dbReference>
<accession>A0A2K5ARN8</accession>
<dbReference type="PANTHER" id="PTHR43401:SF2">
    <property type="entry name" value="L-THREONINE 3-DEHYDROGENASE"/>
    <property type="match status" value="1"/>
</dbReference>
<dbReference type="PROSITE" id="PS00059">
    <property type="entry name" value="ADH_ZINC"/>
    <property type="match status" value="1"/>
</dbReference>
<dbReference type="SUPFAM" id="SSF51735">
    <property type="entry name" value="NAD(P)-binding Rossmann-fold domains"/>
    <property type="match status" value="1"/>
</dbReference>
<dbReference type="InterPro" id="IPR020843">
    <property type="entry name" value="ER"/>
</dbReference>
<dbReference type="GO" id="GO:0051262">
    <property type="term" value="P:protein tetramerization"/>
    <property type="evidence" value="ECO:0007669"/>
    <property type="project" value="UniProtKB-ARBA"/>
</dbReference>
<comment type="similarity">
    <text evidence="4">Belongs to the zinc-containing alcohol dehydrogenase family.</text>
</comment>
<dbReference type="GeneID" id="41595129"/>
<dbReference type="Proteomes" id="UP000236248">
    <property type="component" value="Chromosome NCAV"/>
</dbReference>
<evidence type="ECO:0000256" key="3">
    <source>
        <dbReference type="ARBA" id="ARBA00023002"/>
    </source>
</evidence>
<name>A0A2K5ARN8_9ARCH</name>
<sequence length="341" mass="37157">MKAVLIESDGVCIKDVPMPNLGEGDILVRMRACGLCGSDIEKVYGRYGVVSRRLGHEPAGEVVAVGERVKGIRVGDRVFVHHHVPCYSCYYCNHGDYTMCEYYQKSNIEPCGLAELFLVPEWNVSRGGVIVLPEHVKFEDAAMIEPLACCIKALNASSMAKGDSVAVLGVGPAGIMHVMLARLNNASKVIAVDVNDFRLDFASRVGADISVNVKRDDPVQIARDATEQRGVDVAIVATGNVDAVHTALRMVRRGGKVVLFGVPSKGTIIQLDLNHIFNNEIKMVPSLAASDYDTREAFNLIASKRIDIARIITHRFRLDDAINAIECAHRASDAMKVIVTD</sequence>
<keyword evidence="2 4" id="KW-0862">Zinc</keyword>
<dbReference type="Gene3D" id="3.90.180.10">
    <property type="entry name" value="Medium-chain alcohol dehydrogenases, catalytic domain"/>
    <property type="match status" value="1"/>
</dbReference>
<organism evidence="6 7">
    <name type="scientific">Candidatus Nitrosocaldus cavascurensis</name>
    <dbReference type="NCBI Taxonomy" id="2058097"/>
    <lineage>
        <taxon>Archaea</taxon>
        <taxon>Nitrososphaerota</taxon>
        <taxon>Nitrososphaeria</taxon>
        <taxon>Candidatus Nitrosocaldales</taxon>
        <taxon>Candidatus Nitrosocaldaceae</taxon>
        <taxon>Candidatus Nitrosocaldus</taxon>
    </lineage>
</organism>
<evidence type="ECO:0000259" key="5">
    <source>
        <dbReference type="SMART" id="SM00829"/>
    </source>
</evidence>
<dbReference type="AlphaFoldDB" id="A0A2K5ARN8"/>
<evidence type="ECO:0000313" key="6">
    <source>
        <dbReference type="EMBL" id="SPC34285.1"/>
    </source>
</evidence>
<evidence type="ECO:0000256" key="1">
    <source>
        <dbReference type="ARBA" id="ARBA00022723"/>
    </source>
</evidence>
<dbReference type="InterPro" id="IPR002328">
    <property type="entry name" value="ADH_Zn_CS"/>
</dbReference>
<dbReference type="InterPro" id="IPR036291">
    <property type="entry name" value="NAD(P)-bd_dom_sf"/>
</dbReference>
<evidence type="ECO:0000256" key="4">
    <source>
        <dbReference type="RuleBase" id="RU361277"/>
    </source>
</evidence>
<dbReference type="CDD" id="cd08235">
    <property type="entry name" value="iditol_2_DH_like"/>
    <property type="match status" value="1"/>
</dbReference>
<dbReference type="Gene3D" id="3.40.50.720">
    <property type="entry name" value="NAD(P)-binding Rossmann-like Domain"/>
    <property type="match status" value="1"/>
</dbReference>
<dbReference type="GO" id="GO:0008270">
    <property type="term" value="F:zinc ion binding"/>
    <property type="evidence" value="ECO:0007669"/>
    <property type="project" value="InterPro"/>
</dbReference>
<dbReference type="Pfam" id="PF00107">
    <property type="entry name" value="ADH_zinc_N"/>
    <property type="match status" value="1"/>
</dbReference>
<evidence type="ECO:0000313" key="7">
    <source>
        <dbReference type="Proteomes" id="UP000236248"/>
    </source>
</evidence>
<dbReference type="GO" id="GO:0043168">
    <property type="term" value="F:anion binding"/>
    <property type="evidence" value="ECO:0007669"/>
    <property type="project" value="UniProtKB-ARBA"/>
</dbReference>
<evidence type="ECO:0000256" key="2">
    <source>
        <dbReference type="ARBA" id="ARBA00022833"/>
    </source>
</evidence>